<proteinExistence type="predicted"/>
<sequence length="74" mass="8164">MKCTSSFCLFIHCVPHTAYSCLKLHQINQQSGLPEGLSVIVRTSACVGDTACDNYSLCICCIVFSPWEAWWCSG</sequence>
<name>A0A0E9T3G6_ANGAN</name>
<reference evidence="1" key="2">
    <citation type="journal article" date="2015" name="Fish Shellfish Immunol.">
        <title>Early steps in the European eel (Anguilla anguilla)-Vibrio vulnificus interaction in the gills: Role of the RtxA13 toxin.</title>
        <authorList>
            <person name="Callol A."/>
            <person name="Pajuelo D."/>
            <person name="Ebbesson L."/>
            <person name="Teles M."/>
            <person name="MacKenzie S."/>
            <person name="Amaro C."/>
        </authorList>
    </citation>
    <scope>NUCLEOTIDE SEQUENCE</scope>
</reference>
<dbReference type="EMBL" id="GBXM01060545">
    <property type="protein sequence ID" value="JAH48032.1"/>
    <property type="molecule type" value="Transcribed_RNA"/>
</dbReference>
<evidence type="ECO:0000313" key="1">
    <source>
        <dbReference type="EMBL" id="JAH48032.1"/>
    </source>
</evidence>
<protein>
    <submittedName>
        <fullName evidence="1">Uncharacterized protein</fullName>
    </submittedName>
</protein>
<dbReference type="PROSITE" id="PS51257">
    <property type="entry name" value="PROKAR_LIPOPROTEIN"/>
    <property type="match status" value="1"/>
</dbReference>
<organism evidence="1">
    <name type="scientific">Anguilla anguilla</name>
    <name type="common">European freshwater eel</name>
    <name type="synonym">Muraena anguilla</name>
    <dbReference type="NCBI Taxonomy" id="7936"/>
    <lineage>
        <taxon>Eukaryota</taxon>
        <taxon>Metazoa</taxon>
        <taxon>Chordata</taxon>
        <taxon>Craniata</taxon>
        <taxon>Vertebrata</taxon>
        <taxon>Euteleostomi</taxon>
        <taxon>Actinopterygii</taxon>
        <taxon>Neopterygii</taxon>
        <taxon>Teleostei</taxon>
        <taxon>Anguilliformes</taxon>
        <taxon>Anguillidae</taxon>
        <taxon>Anguilla</taxon>
    </lineage>
</organism>
<dbReference type="AlphaFoldDB" id="A0A0E9T3G6"/>
<reference evidence="1" key="1">
    <citation type="submission" date="2014-11" db="EMBL/GenBank/DDBJ databases">
        <authorList>
            <person name="Amaro Gonzalez C."/>
        </authorList>
    </citation>
    <scope>NUCLEOTIDE SEQUENCE</scope>
</reference>
<accession>A0A0E9T3G6</accession>